<reference evidence="4" key="1">
    <citation type="submission" date="2023-07" db="EMBL/GenBank/DDBJ databases">
        <authorList>
            <person name="Haufschild T."/>
            <person name="Kallscheuer N."/>
            <person name="Hammer J."/>
            <person name="Kohn T."/>
            <person name="Kabuu M."/>
            <person name="Jogler M."/>
            <person name="Wohfarth N."/>
            <person name="Heuer A."/>
            <person name="Rohde M."/>
            <person name="van Teeseling M.C.F."/>
            <person name="Jogler C."/>
        </authorList>
    </citation>
    <scope>NUCLEOTIDE SEQUENCE</scope>
    <source>
        <strain evidence="3">Strain 138</strain>
        <strain evidence="4">Strain 318</strain>
    </source>
</reference>
<dbReference type="Proteomes" id="UP001229955">
    <property type="component" value="Chromosome"/>
</dbReference>
<dbReference type="Gene3D" id="2.30.30.40">
    <property type="entry name" value="SH3 Domains"/>
    <property type="match status" value="1"/>
</dbReference>
<dbReference type="InterPro" id="IPR039315">
    <property type="entry name" value="CheW"/>
</dbReference>
<dbReference type="GO" id="GO:0006935">
    <property type="term" value="P:chemotaxis"/>
    <property type="evidence" value="ECO:0007669"/>
    <property type="project" value="InterPro"/>
</dbReference>
<dbReference type="RefSeq" id="WP_367887654.1">
    <property type="nucleotide sequence ID" value="NZ_CP130612.1"/>
</dbReference>
<gene>
    <name evidence="3" type="ORF">Strain138_001247</name>
    <name evidence="4" type="ORF">Strain318_001247</name>
</gene>
<dbReference type="PROSITE" id="PS50851">
    <property type="entry name" value="CHEW"/>
    <property type="match status" value="1"/>
</dbReference>
<dbReference type="InterPro" id="IPR036061">
    <property type="entry name" value="CheW-like_dom_sf"/>
</dbReference>
<dbReference type="Pfam" id="PF01584">
    <property type="entry name" value="CheW"/>
    <property type="match status" value="1"/>
</dbReference>
<dbReference type="AlphaFoldDB" id="A0AA49JZT3"/>
<evidence type="ECO:0000313" key="5">
    <source>
        <dbReference type="Proteomes" id="UP001229955"/>
    </source>
</evidence>
<dbReference type="KEGG" id="pspc:Strain318_001247"/>
<dbReference type="InterPro" id="IPR002545">
    <property type="entry name" value="CheW-lke_dom"/>
</dbReference>
<dbReference type="PANTHER" id="PTHR22617">
    <property type="entry name" value="CHEMOTAXIS SENSOR HISTIDINE KINASE-RELATED"/>
    <property type="match status" value="1"/>
</dbReference>
<feature type="region of interest" description="Disordered" evidence="1">
    <location>
        <begin position="1"/>
        <end position="20"/>
    </location>
</feature>
<accession>A0AA49JZT3</accession>
<dbReference type="GO" id="GO:0005829">
    <property type="term" value="C:cytosol"/>
    <property type="evidence" value="ECO:0007669"/>
    <property type="project" value="TreeGrafter"/>
</dbReference>
<accession>A0AA49JU48</accession>
<evidence type="ECO:0000313" key="4">
    <source>
        <dbReference type="EMBL" id="WKW14885.1"/>
    </source>
</evidence>
<evidence type="ECO:0000313" key="3">
    <source>
        <dbReference type="EMBL" id="WKW11976.1"/>
    </source>
</evidence>
<dbReference type="EMBL" id="CP130613">
    <property type="protein sequence ID" value="WKW14885.1"/>
    <property type="molecule type" value="Genomic_DNA"/>
</dbReference>
<keyword evidence="5" id="KW-1185">Reference proteome</keyword>
<dbReference type="SUPFAM" id="SSF50341">
    <property type="entry name" value="CheW-like"/>
    <property type="match status" value="1"/>
</dbReference>
<feature type="domain" description="CheW-like" evidence="2">
    <location>
        <begin position="22"/>
        <end position="155"/>
    </location>
</feature>
<proteinExistence type="predicted"/>
<dbReference type="PANTHER" id="PTHR22617:SF23">
    <property type="entry name" value="CHEMOTAXIS PROTEIN CHEW"/>
    <property type="match status" value="1"/>
</dbReference>
<dbReference type="GO" id="GO:0007165">
    <property type="term" value="P:signal transduction"/>
    <property type="evidence" value="ECO:0007669"/>
    <property type="project" value="InterPro"/>
</dbReference>
<dbReference type="EMBL" id="CP130612">
    <property type="protein sequence ID" value="WKW11976.1"/>
    <property type="molecule type" value="Genomic_DNA"/>
</dbReference>
<evidence type="ECO:0000256" key="1">
    <source>
        <dbReference type="SAM" id="MobiDB-lite"/>
    </source>
</evidence>
<organism evidence="4 5">
    <name type="scientific">Pseudogemmatithrix spongiicola</name>
    <dbReference type="NCBI Taxonomy" id="3062599"/>
    <lineage>
        <taxon>Bacteria</taxon>
        <taxon>Pseudomonadati</taxon>
        <taxon>Gemmatimonadota</taxon>
        <taxon>Gemmatimonadia</taxon>
        <taxon>Gemmatimonadales</taxon>
        <taxon>Gemmatimonadaceae</taxon>
        <taxon>Pseudogemmatithrix</taxon>
    </lineage>
</organism>
<dbReference type="Gene3D" id="2.40.50.180">
    <property type="entry name" value="CheA-289, Domain 4"/>
    <property type="match status" value="1"/>
</dbReference>
<dbReference type="SMART" id="SM00260">
    <property type="entry name" value="CheW"/>
    <property type="match status" value="1"/>
</dbReference>
<name>A0AA49JZT3_9BACT</name>
<protein>
    <submittedName>
        <fullName evidence="4">Chemotaxis protein CheW</fullName>
    </submittedName>
</protein>
<sequence length="157" mass="16009">MNLSDLTSAEPGPGAEDDPRDADRFLVAEAAGQRVALPLLQSREILTVKAVTRLPGAPSWIAGLVNVRGTVLTVVDTGQRLGGAASTGPVVMVEVAERKFGLRVDRVDGVVRADAGLEAVDEARSAGGAVCGLVTAGDGPAMVLDLEALQRAAIADA</sequence>
<evidence type="ECO:0000259" key="2">
    <source>
        <dbReference type="PROSITE" id="PS50851"/>
    </source>
</evidence>